<dbReference type="InParanoid" id="A0A2H3CIY3"/>
<reference evidence="2" key="1">
    <citation type="journal article" date="2017" name="Nat. Ecol. Evol.">
        <title>Genome expansion and lineage-specific genetic innovations in the forest pathogenic fungi Armillaria.</title>
        <authorList>
            <person name="Sipos G."/>
            <person name="Prasanna A.N."/>
            <person name="Walter M.C."/>
            <person name="O'Connor E."/>
            <person name="Balint B."/>
            <person name="Krizsan K."/>
            <person name="Kiss B."/>
            <person name="Hess J."/>
            <person name="Varga T."/>
            <person name="Slot J."/>
            <person name="Riley R."/>
            <person name="Boka B."/>
            <person name="Rigling D."/>
            <person name="Barry K."/>
            <person name="Lee J."/>
            <person name="Mihaltcheva S."/>
            <person name="LaButti K."/>
            <person name="Lipzen A."/>
            <person name="Waldron R."/>
            <person name="Moloney N.M."/>
            <person name="Sperisen C."/>
            <person name="Kredics L."/>
            <person name="Vagvoelgyi C."/>
            <person name="Patrignani A."/>
            <person name="Fitzpatrick D."/>
            <person name="Nagy I."/>
            <person name="Doyle S."/>
            <person name="Anderson J.B."/>
            <person name="Grigoriev I.V."/>
            <person name="Gueldener U."/>
            <person name="Muensterkoetter M."/>
            <person name="Nagy L.G."/>
        </authorList>
    </citation>
    <scope>NUCLEOTIDE SEQUENCE [LARGE SCALE GENOMIC DNA]</scope>
    <source>
        <strain evidence="2">Ar21-2</strain>
    </source>
</reference>
<evidence type="ECO:0000313" key="1">
    <source>
        <dbReference type="EMBL" id="PBK81304.1"/>
    </source>
</evidence>
<gene>
    <name evidence="1" type="ORF">ARMGADRAFT_1144595</name>
</gene>
<keyword evidence="2" id="KW-1185">Reference proteome</keyword>
<proteinExistence type="predicted"/>
<sequence>MQSALVPDLYLPCSQWLSWLSTLHTLPSSFTSTPSPAPCSAASVQKQDQPSLLSILEDFIERNYNFGTAYALLCLVWNTENSSNIQDELRRHEGEDREHRQKALVGNLIVNPDLTPQHVWDLYSNHVALSWIIQNKTPHPLEEWPTLISHAWVDEKDHVDVWTPINGKEWPVPIPKDVDLNLIRIEMLNLRADNTKSANYQRTYGKKLTQWLCCQLIFCLNVNVQLRDEAKELKAMPDIMSLSMGPSGVIGSDTVSIDPLDDLLKKLVFVTLMEAKQILGLNGLRDTEGDATGVQYPSRIEEYSLEESAKKL</sequence>
<dbReference type="STRING" id="47427.A0A2H3CIY3"/>
<evidence type="ECO:0000313" key="2">
    <source>
        <dbReference type="Proteomes" id="UP000217790"/>
    </source>
</evidence>
<name>A0A2H3CIY3_ARMGA</name>
<accession>A0A2H3CIY3</accession>
<dbReference type="EMBL" id="KZ293732">
    <property type="protein sequence ID" value="PBK81304.1"/>
    <property type="molecule type" value="Genomic_DNA"/>
</dbReference>
<organism evidence="1 2">
    <name type="scientific">Armillaria gallica</name>
    <name type="common">Bulbous honey fungus</name>
    <name type="synonym">Armillaria bulbosa</name>
    <dbReference type="NCBI Taxonomy" id="47427"/>
    <lineage>
        <taxon>Eukaryota</taxon>
        <taxon>Fungi</taxon>
        <taxon>Dikarya</taxon>
        <taxon>Basidiomycota</taxon>
        <taxon>Agaricomycotina</taxon>
        <taxon>Agaricomycetes</taxon>
        <taxon>Agaricomycetidae</taxon>
        <taxon>Agaricales</taxon>
        <taxon>Marasmiineae</taxon>
        <taxon>Physalacriaceae</taxon>
        <taxon>Armillaria</taxon>
    </lineage>
</organism>
<dbReference type="Proteomes" id="UP000217790">
    <property type="component" value="Unassembled WGS sequence"/>
</dbReference>
<protein>
    <submittedName>
        <fullName evidence="1">Uncharacterized protein</fullName>
    </submittedName>
</protein>
<dbReference type="AlphaFoldDB" id="A0A2H3CIY3"/>